<dbReference type="InterPro" id="IPR001633">
    <property type="entry name" value="EAL_dom"/>
</dbReference>
<keyword evidence="1" id="KW-1133">Transmembrane helix</keyword>
<feature type="transmembrane region" description="Helical" evidence="1">
    <location>
        <begin position="20"/>
        <end position="39"/>
    </location>
</feature>
<dbReference type="SMART" id="SM00267">
    <property type="entry name" value="GGDEF"/>
    <property type="match status" value="1"/>
</dbReference>
<dbReference type="InterPro" id="IPR003660">
    <property type="entry name" value="HAMP_dom"/>
</dbReference>
<name>A0A850H4B3_9SPHN</name>
<dbReference type="EMBL" id="JABWGV010000003">
    <property type="protein sequence ID" value="NVD45032.1"/>
    <property type="molecule type" value="Genomic_DNA"/>
</dbReference>
<evidence type="ECO:0000259" key="2">
    <source>
        <dbReference type="PROSITE" id="PS50883"/>
    </source>
</evidence>
<feature type="domain" description="HAMP" evidence="3">
    <location>
        <begin position="284"/>
        <end position="335"/>
    </location>
</feature>
<dbReference type="InterPro" id="IPR035919">
    <property type="entry name" value="EAL_sf"/>
</dbReference>
<dbReference type="Pfam" id="PF00672">
    <property type="entry name" value="HAMP"/>
    <property type="match status" value="1"/>
</dbReference>
<dbReference type="InterPro" id="IPR029150">
    <property type="entry name" value="dCache_3"/>
</dbReference>
<gene>
    <name evidence="5" type="ORF">HUV48_08360</name>
</gene>
<evidence type="ECO:0000256" key="1">
    <source>
        <dbReference type="SAM" id="Phobius"/>
    </source>
</evidence>
<evidence type="ECO:0000259" key="4">
    <source>
        <dbReference type="PROSITE" id="PS50887"/>
    </source>
</evidence>
<dbReference type="NCBIfam" id="TIGR00254">
    <property type="entry name" value="GGDEF"/>
    <property type="match status" value="1"/>
</dbReference>
<dbReference type="SUPFAM" id="SSF55073">
    <property type="entry name" value="Nucleotide cyclase"/>
    <property type="match status" value="1"/>
</dbReference>
<dbReference type="AlphaFoldDB" id="A0A850H4B3"/>
<dbReference type="Proteomes" id="UP000561438">
    <property type="component" value="Unassembled WGS sequence"/>
</dbReference>
<dbReference type="InterPro" id="IPR052155">
    <property type="entry name" value="Biofilm_reg_signaling"/>
</dbReference>
<dbReference type="SMART" id="SM00304">
    <property type="entry name" value="HAMP"/>
    <property type="match status" value="1"/>
</dbReference>
<dbReference type="InterPro" id="IPR043128">
    <property type="entry name" value="Rev_trsase/Diguanyl_cyclase"/>
</dbReference>
<proteinExistence type="predicted"/>
<dbReference type="InterPro" id="IPR029787">
    <property type="entry name" value="Nucleotide_cyclase"/>
</dbReference>
<dbReference type="Pfam" id="PF14827">
    <property type="entry name" value="dCache_3"/>
    <property type="match status" value="1"/>
</dbReference>
<dbReference type="FunFam" id="3.20.20.450:FF:000001">
    <property type="entry name" value="Cyclic di-GMP phosphodiesterase yahA"/>
    <property type="match status" value="1"/>
</dbReference>
<dbReference type="SUPFAM" id="SSF141868">
    <property type="entry name" value="EAL domain-like"/>
    <property type="match status" value="1"/>
</dbReference>
<organism evidence="5 6">
    <name type="scientific">Qipengyuania atrilutea</name>
    <dbReference type="NCBI Taxonomy" id="2744473"/>
    <lineage>
        <taxon>Bacteria</taxon>
        <taxon>Pseudomonadati</taxon>
        <taxon>Pseudomonadota</taxon>
        <taxon>Alphaproteobacteria</taxon>
        <taxon>Sphingomonadales</taxon>
        <taxon>Erythrobacteraceae</taxon>
        <taxon>Qipengyuania</taxon>
    </lineage>
</organism>
<dbReference type="PROSITE" id="PS50887">
    <property type="entry name" value="GGDEF"/>
    <property type="match status" value="1"/>
</dbReference>
<dbReference type="PANTHER" id="PTHR44757:SF2">
    <property type="entry name" value="BIOFILM ARCHITECTURE MAINTENANCE PROTEIN MBAA"/>
    <property type="match status" value="1"/>
</dbReference>
<dbReference type="SMART" id="SM00052">
    <property type="entry name" value="EAL"/>
    <property type="match status" value="1"/>
</dbReference>
<keyword evidence="6" id="KW-1185">Reference proteome</keyword>
<dbReference type="GO" id="GO:0007165">
    <property type="term" value="P:signal transduction"/>
    <property type="evidence" value="ECO:0007669"/>
    <property type="project" value="InterPro"/>
</dbReference>
<dbReference type="PANTHER" id="PTHR44757">
    <property type="entry name" value="DIGUANYLATE CYCLASE DGCP"/>
    <property type="match status" value="1"/>
</dbReference>
<dbReference type="PROSITE" id="PS50885">
    <property type="entry name" value="HAMP"/>
    <property type="match status" value="1"/>
</dbReference>
<dbReference type="Pfam" id="PF00990">
    <property type="entry name" value="GGDEF"/>
    <property type="match status" value="1"/>
</dbReference>
<feature type="domain" description="GGDEF" evidence="4">
    <location>
        <begin position="370"/>
        <end position="502"/>
    </location>
</feature>
<dbReference type="CDD" id="cd01949">
    <property type="entry name" value="GGDEF"/>
    <property type="match status" value="1"/>
</dbReference>
<evidence type="ECO:0000259" key="3">
    <source>
        <dbReference type="PROSITE" id="PS50885"/>
    </source>
</evidence>
<protein>
    <submittedName>
        <fullName evidence="5">EAL domain-containing protein</fullName>
    </submittedName>
</protein>
<evidence type="ECO:0000313" key="6">
    <source>
        <dbReference type="Proteomes" id="UP000561438"/>
    </source>
</evidence>
<evidence type="ECO:0000313" key="5">
    <source>
        <dbReference type="EMBL" id="NVD45032.1"/>
    </source>
</evidence>
<dbReference type="Gene3D" id="6.10.340.10">
    <property type="match status" value="1"/>
</dbReference>
<dbReference type="CDD" id="cd06225">
    <property type="entry name" value="HAMP"/>
    <property type="match status" value="1"/>
</dbReference>
<dbReference type="InterPro" id="IPR000160">
    <property type="entry name" value="GGDEF_dom"/>
</dbReference>
<dbReference type="SUPFAM" id="SSF158472">
    <property type="entry name" value="HAMP domain-like"/>
    <property type="match status" value="1"/>
</dbReference>
<accession>A0A850H4B3</accession>
<dbReference type="Pfam" id="PF00563">
    <property type="entry name" value="EAL"/>
    <property type="match status" value="1"/>
</dbReference>
<feature type="domain" description="EAL" evidence="2">
    <location>
        <begin position="511"/>
        <end position="761"/>
    </location>
</feature>
<dbReference type="GO" id="GO:0016020">
    <property type="term" value="C:membrane"/>
    <property type="evidence" value="ECO:0007669"/>
    <property type="project" value="InterPro"/>
</dbReference>
<keyword evidence="1" id="KW-0812">Transmembrane</keyword>
<dbReference type="RefSeq" id="WP_176267370.1">
    <property type="nucleotide sequence ID" value="NZ_JABWGV010000003.1"/>
</dbReference>
<sequence>MTGPLKNFDSLRFGSLKVRIGVLYALLFGAVLAAIMVIVSQGVARFGEESAARDLSANARVFDELLDVRAQQMRSSAEVLSRDFGFREAVATDDRATIASALASLRGRSELDTAFVVGLDGGLVGASGKPPPDTLRLWDALDAGENHGVIELGDDLALAAASPIEVPNLVGWLVLAQPLDGREMKRLKSLAAVELDADVIRRRDLPADLDAQALGHVFERESDTRMLHRISALPVLEEGLHPRLVLRHSLTASLEQYSSLNWLIGGLGVFALLLVLSLSFRVARTITKPLQKLDEAARRVSDGRDAHVAVETDDEIGRLARSFNTMVDAIEERERKITHVGLHDGLTNLPNRKLFVEQLSQAVNRRGGDERLMVVYVDLDDFKVVNDTLGHPAGDALLRDVADHLRLNLPEALIARLGGDEFAILVDDIAAGQNLADLAARIQACFIRTITLEGQQADCSASLGIAIAPGDGADSNTLMKNADLALYRAKRDGKANYHFFEPSLDEQARRRRQMELDLRTAIRDGQFTLHFQPLYSLSEERLKGFEALIRWEHPEHGLVSPVEFIPLAEETGLILPIGEWVVREACRHAATWDGDLSVAVNVSPKQFGSPELATKILQAISTSGIAPQRLELEITESIFIANVEKTLSTLHRLRNLGVKIALDDFGTGYSSLSYLRSFPFDKVKIDRSFVQDLANGGNGHAVIRAITTLAEALGMDTLAEGVEDPGQLDILRREGCRNIQGYLFSKPLQASNVQQWIVEHQGSPRNWKAA</sequence>
<feature type="transmembrane region" description="Helical" evidence="1">
    <location>
        <begin position="260"/>
        <end position="280"/>
    </location>
</feature>
<reference evidence="5 6" key="1">
    <citation type="submission" date="2020-06" db="EMBL/GenBank/DDBJ databases">
        <title>Altererythrobacter sp. HHU K3-1.</title>
        <authorList>
            <person name="Zhang D."/>
            <person name="Xue H."/>
        </authorList>
    </citation>
    <scope>NUCLEOTIDE SEQUENCE [LARGE SCALE GENOMIC DNA]</scope>
    <source>
        <strain evidence="5 6">HHU K3-1</strain>
    </source>
</reference>
<dbReference type="PROSITE" id="PS50883">
    <property type="entry name" value="EAL"/>
    <property type="match status" value="1"/>
</dbReference>
<dbReference type="Gene3D" id="3.20.20.450">
    <property type="entry name" value="EAL domain"/>
    <property type="match status" value="1"/>
</dbReference>
<dbReference type="Gene3D" id="3.30.70.270">
    <property type="match status" value="1"/>
</dbReference>
<dbReference type="CDD" id="cd01948">
    <property type="entry name" value="EAL"/>
    <property type="match status" value="1"/>
</dbReference>
<comment type="caution">
    <text evidence="5">The sequence shown here is derived from an EMBL/GenBank/DDBJ whole genome shotgun (WGS) entry which is preliminary data.</text>
</comment>
<keyword evidence="1" id="KW-0472">Membrane</keyword>